<dbReference type="EMBL" id="BRXZ01001907">
    <property type="protein sequence ID" value="GMH49454.1"/>
    <property type="molecule type" value="Genomic_DNA"/>
</dbReference>
<dbReference type="OrthoDB" id="9991036at2759"/>
<evidence type="ECO:0000313" key="2">
    <source>
        <dbReference type="Proteomes" id="UP001165082"/>
    </source>
</evidence>
<name>A0A9W6Z8M7_9STRA</name>
<comment type="caution">
    <text evidence="1">The sequence shown here is derived from an EMBL/GenBank/DDBJ whole genome shotgun (WGS) entry which is preliminary data.</text>
</comment>
<evidence type="ECO:0000313" key="1">
    <source>
        <dbReference type="EMBL" id="GMH49454.1"/>
    </source>
</evidence>
<proteinExistence type="predicted"/>
<accession>A0A9W6Z8M7</accession>
<gene>
    <name evidence="1" type="ORF">TrRE_jg11826</name>
</gene>
<keyword evidence="2" id="KW-1185">Reference proteome</keyword>
<sequence>MFHLPLHENLKVIEKLGGSAADRLMLTTFLRADDNERDFVLAMGHEVNLFRSPYCIKDPSRLIFDEQEDLYTGIWELDGTSLLGSSCKGGTYE</sequence>
<dbReference type="Proteomes" id="UP001165082">
    <property type="component" value="Unassembled WGS sequence"/>
</dbReference>
<protein>
    <submittedName>
        <fullName evidence="1">Uncharacterized protein</fullName>
    </submittedName>
</protein>
<dbReference type="AlphaFoldDB" id="A0A9W6Z8M7"/>
<organism evidence="1 2">
    <name type="scientific">Triparma retinervis</name>
    <dbReference type="NCBI Taxonomy" id="2557542"/>
    <lineage>
        <taxon>Eukaryota</taxon>
        <taxon>Sar</taxon>
        <taxon>Stramenopiles</taxon>
        <taxon>Ochrophyta</taxon>
        <taxon>Bolidophyceae</taxon>
        <taxon>Parmales</taxon>
        <taxon>Triparmaceae</taxon>
        <taxon>Triparma</taxon>
    </lineage>
</organism>
<reference evidence="1" key="1">
    <citation type="submission" date="2022-07" db="EMBL/GenBank/DDBJ databases">
        <title>Genome analysis of Parmales, a sister group of diatoms, reveals the evolutionary specialization of diatoms from phago-mixotrophs to photoautotrophs.</title>
        <authorList>
            <person name="Ban H."/>
            <person name="Sato S."/>
            <person name="Yoshikawa S."/>
            <person name="Kazumasa Y."/>
            <person name="Nakamura Y."/>
            <person name="Ichinomiya M."/>
            <person name="Saitoh K."/>
            <person name="Sato N."/>
            <person name="Blanc-Mathieu R."/>
            <person name="Endo H."/>
            <person name="Kuwata A."/>
            <person name="Ogata H."/>
        </authorList>
    </citation>
    <scope>NUCLEOTIDE SEQUENCE</scope>
</reference>